<evidence type="ECO:0000313" key="3">
    <source>
        <dbReference type="Proteomes" id="UP000250266"/>
    </source>
</evidence>
<proteinExistence type="predicted"/>
<evidence type="ECO:0000313" key="2">
    <source>
        <dbReference type="EMBL" id="OCK82149.1"/>
    </source>
</evidence>
<dbReference type="Proteomes" id="UP000250266">
    <property type="component" value="Unassembled WGS sequence"/>
</dbReference>
<gene>
    <name evidence="2" type="ORF">K432DRAFT_441800</name>
</gene>
<evidence type="ECO:0000256" key="1">
    <source>
        <dbReference type="SAM" id="Coils"/>
    </source>
</evidence>
<name>A0A8E2EE71_9PEZI</name>
<sequence>MSYPTKSESLNGGVDLQTHALLLPAIDLTVQFTLLDGILKDLRLWTQINAKCPMYSQQGGAFPWFRDVREHLDARGQLNIMFLTMDIAQRIFDDEIKKMRVPDSQDAINTIAERRYTLWKLAFMSYGHIDSLQKQVEAMEARACEVALCIPKTMEYARDVKKWLLRAETASCRTMQALDDMAKKMRDVDAEADLADVVVQDLDENSVRAMARRLQAENEALREKLHAIQNLSK</sequence>
<reference evidence="2 3" key="1">
    <citation type="journal article" date="2016" name="Nat. Commun.">
        <title>Ectomycorrhizal ecology is imprinted in the genome of the dominant symbiotic fungus Cenococcum geophilum.</title>
        <authorList>
            <consortium name="DOE Joint Genome Institute"/>
            <person name="Peter M."/>
            <person name="Kohler A."/>
            <person name="Ohm R.A."/>
            <person name="Kuo A."/>
            <person name="Krutzmann J."/>
            <person name="Morin E."/>
            <person name="Arend M."/>
            <person name="Barry K.W."/>
            <person name="Binder M."/>
            <person name="Choi C."/>
            <person name="Clum A."/>
            <person name="Copeland A."/>
            <person name="Grisel N."/>
            <person name="Haridas S."/>
            <person name="Kipfer T."/>
            <person name="LaButti K."/>
            <person name="Lindquist E."/>
            <person name="Lipzen A."/>
            <person name="Maire R."/>
            <person name="Meier B."/>
            <person name="Mihaltcheva S."/>
            <person name="Molinier V."/>
            <person name="Murat C."/>
            <person name="Poggeler S."/>
            <person name="Quandt C.A."/>
            <person name="Sperisen C."/>
            <person name="Tritt A."/>
            <person name="Tisserant E."/>
            <person name="Crous P.W."/>
            <person name="Henrissat B."/>
            <person name="Nehls U."/>
            <person name="Egli S."/>
            <person name="Spatafora J.W."/>
            <person name="Grigoriev I.V."/>
            <person name="Martin F.M."/>
        </authorList>
    </citation>
    <scope>NUCLEOTIDE SEQUENCE [LARGE SCALE GENOMIC DNA]</scope>
    <source>
        <strain evidence="2 3">CBS 459.81</strain>
    </source>
</reference>
<protein>
    <submittedName>
        <fullName evidence="2">Uncharacterized protein</fullName>
    </submittedName>
</protein>
<keyword evidence="1" id="KW-0175">Coiled coil</keyword>
<feature type="coiled-coil region" evidence="1">
    <location>
        <begin position="199"/>
        <end position="231"/>
    </location>
</feature>
<accession>A0A8E2EE71</accession>
<dbReference type="AlphaFoldDB" id="A0A8E2EE71"/>
<organism evidence="2 3">
    <name type="scientific">Lepidopterella palustris CBS 459.81</name>
    <dbReference type="NCBI Taxonomy" id="1314670"/>
    <lineage>
        <taxon>Eukaryota</taxon>
        <taxon>Fungi</taxon>
        <taxon>Dikarya</taxon>
        <taxon>Ascomycota</taxon>
        <taxon>Pezizomycotina</taxon>
        <taxon>Dothideomycetes</taxon>
        <taxon>Pleosporomycetidae</taxon>
        <taxon>Mytilinidiales</taxon>
        <taxon>Argynnaceae</taxon>
        <taxon>Lepidopterella</taxon>
    </lineage>
</organism>
<keyword evidence="3" id="KW-1185">Reference proteome</keyword>
<dbReference type="EMBL" id="KV744897">
    <property type="protein sequence ID" value="OCK82149.1"/>
    <property type="molecule type" value="Genomic_DNA"/>
</dbReference>